<dbReference type="GO" id="GO:0016020">
    <property type="term" value="C:membrane"/>
    <property type="evidence" value="ECO:0007669"/>
    <property type="project" value="UniProtKB-SubCell"/>
</dbReference>
<keyword evidence="2" id="KW-0328">Glycosyltransferase</keyword>
<evidence type="ECO:0000256" key="6">
    <source>
        <dbReference type="ARBA" id="ARBA00023136"/>
    </source>
</evidence>
<reference evidence="10" key="2">
    <citation type="submission" date="2021-04" db="EMBL/GenBank/DDBJ databases">
        <authorList>
            <person name="Podell S."/>
        </authorList>
    </citation>
    <scope>NUCLEOTIDE SEQUENCE</scope>
    <source>
        <strain evidence="10">Hildebrandi</strain>
    </source>
</reference>
<feature type="domain" description="Hydroxyproline O-arabinosyltransferase-like" evidence="9">
    <location>
        <begin position="133"/>
        <end position="261"/>
    </location>
</feature>
<sequence length="541" mass="62183">MPKDSHHHVNVKSSNKLGKRQRNLAVGLTSDKALLCIFLVSVAIVTISTILVPLNLEDSVVADTSEHASQSQPHGVSAQLKKSGQLPKQKHSNDEIIIIKEERQQPLKPKPQSTKTKNIPGNSDYFKTHSSPFHVIFSSGCSTFQDWQSYVFFYHVLQSGQEGHVTRIASGCPTSTEENTLKDLFKEEIETMKPGYHHLHLTPDFSRIPKKHPDKFKYFNKPYGVRHWMEHALGYPDNHQLHDDSIIVLLDPDQILLRPFTRDFSNSSEYWRLQDVYRGKTVLDRPHIRHKVEHGSPFSQQYGYGIQWLTKVRPEYVFQDRLPTPVSNMTRKEATDYYFAMGPPYVATAKDMWSIVTTWSDIVPRVHDEYPYLLAEMFGYNLAAAHLGLRHTIAHSFAVSDIFSGGEGWPLIDAVPAEDVCHNFPPSEYPHVIHYCQRYFLGKWFIGKYKLRKDFISCDSPFLKIPPADLALRYDYAIMPGDGSRKALKPKHAKEEVFMVCAMINALNSAAKYYKDKHCDKANYEYSYTFFDDMSLPEDYK</sequence>
<evidence type="ECO:0000256" key="3">
    <source>
        <dbReference type="ARBA" id="ARBA00022679"/>
    </source>
</evidence>
<evidence type="ECO:0000256" key="1">
    <source>
        <dbReference type="ARBA" id="ARBA00004167"/>
    </source>
</evidence>
<keyword evidence="5 8" id="KW-1133">Transmembrane helix</keyword>
<evidence type="ECO:0000256" key="7">
    <source>
        <dbReference type="SAM" id="MobiDB-lite"/>
    </source>
</evidence>
<evidence type="ECO:0000256" key="8">
    <source>
        <dbReference type="SAM" id="Phobius"/>
    </source>
</evidence>
<dbReference type="InterPro" id="IPR056508">
    <property type="entry name" value="HPAT-like"/>
</dbReference>
<name>A0A9K3LBY7_9STRA</name>
<keyword evidence="3" id="KW-0808">Transferase</keyword>
<feature type="region of interest" description="Disordered" evidence="7">
    <location>
        <begin position="65"/>
        <end position="120"/>
    </location>
</feature>
<feature type="compositionally biased region" description="Polar residues" evidence="7">
    <location>
        <begin position="111"/>
        <end position="120"/>
    </location>
</feature>
<comment type="caution">
    <text evidence="10">The sequence shown here is derived from an EMBL/GenBank/DDBJ whole genome shotgun (WGS) entry which is preliminary data.</text>
</comment>
<keyword evidence="11" id="KW-1185">Reference proteome</keyword>
<comment type="subcellular location">
    <subcellularLocation>
        <location evidence="1">Membrane</location>
        <topology evidence="1">Single-pass membrane protein</topology>
    </subcellularLocation>
</comment>
<evidence type="ECO:0000256" key="4">
    <source>
        <dbReference type="ARBA" id="ARBA00022692"/>
    </source>
</evidence>
<dbReference type="AlphaFoldDB" id="A0A9K3LBY7"/>
<dbReference type="OrthoDB" id="2015991at2759"/>
<accession>A0A9K3LBY7</accession>
<evidence type="ECO:0000313" key="11">
    <source>
        <dbReference type="Proteomes" id="UP000693970"/>
    </source>
</evidence>
<organism evidence="10 11">
    <name type="scientific">Nitzschia inconspicua</name>
    <dbReference type="NCBI Taxonomy" id="303405"/>
    <lineage>
        <taxon>Eukaryota</taxon>
        <taxon>Sar</taxon>
        <taxon>Stramenopiles</taxon>
        <taxon>Ochrophyta</taxon>
        <taxon>Bacillariophyta</taxon>
        <taxon>Bacillariophyceae</taxon>
        <taxon>Bacillariophycidae</taxon>
        <taxon>Bacillariales</taxon>
        <taxon>Bacillariaceae</taxon>
        <taxon>Nitzschia</taxon>
    </lineage>
</organism>
<evidence type="ECO:0000256" key="5">
    <source>
        <dbReference type="ARBA" id="ARBA00022989"/>
    </source>
</evidence>
<dbReference type="PANTHER" id="PTHR31485:SF7">
    <property type="entry name" value="PEPTIDYL SERINE ALPHA-GALACTOSYLTRANSFERASE"/>
    <property type="match status" value="1"/>
</dbReference>
<evidence type="ECO:0000313" key="10">
    <source>
        <dbReference type="EMBL" id="KAG7358713.1"/>
    </source>
</evidence>
<dbReference type="GO" id="GO:0016757">
    <property type="term" value="F:glycosyltransferase activity"/>
    <property type="evidence" value="ECO:0007669"/>
    <property type="project" value="UniProtKB-KW"/>
</dbReference>
<keyword evidence="6 8" id="KW-0472">Membrane</keyword>
<feature type="compositionally biased region" description="Basic and acidic residues" evidence="7">
    <location>
        <begin position="91"/>
        <end position="105"/>
    </location>
</feature>
<keyword evidence="4 8" id="KW-0812">Transmembrane</keyword>
<feature type="transmembrane region" description="Helical" evidence="8">
    <location>
        <begin position="33"/>
        <end position="54"/>
    </location>
</feature>
<protein>
    <recommendedName>
        <fullName evidence="9">Hydroxyproline O-arabinosyltransferase-like domain-containing protein</fullName>
    </recommendedName>
</protein>
<proteinExistence type="predicted"/>
<evidence type="ECO:0000259" key="9">
    <source>
        <dbReference type="Pfam" id="PF23452"/>
    </source>
</evidence>
<gene>
    <name evidence="10" type="ORF">IV203_015302</name>
</gene>
<dbReference type="EMBL" id="JAGRRH010000014">
    <property type="protein sequence ID" value="KAG7358713.1"/>
    <property type="molecule type" value="Genomic_DNA"/>
</dbReference>
<evidence type="ECO:0000256" key="2">
    <source>
        <dbReference type="ARBA" id="ARBA00022676"/>
    </source>
</evidence>
<dbReference type="InterPro" id="IPR044845">
    <property type="entry name" value="HPAT/SRGT1-like"/>
</dbReference>
<dbReference type="PANTHER" id="PTHR31485">
    <property type="entry name" value="PEPTIDYL SERINE ALPHA-GALACTOSYLTRANSFERASE"/>
    <property type="match status" value="1"/>
</dbReference>
<dbReference type="Pfam" id="PF23452">
    <property type="entry name" value="HPAT"/>
    <property type="match status" value="1"/>
</dbReference>
<dbReference type="Proteomes" id="UP000693970">
    <property type="component" value="Unassembled WGS sequence"/>
</dbReference>
<reference evidence="10" key="1">
    <citation type="journal article" date="2021" name="Sci. Rep.">
        <title>Diploid genomic architecture of Nitzschia inconspicua, an elite biomass production diatom.</title>
        <authorList>
            <person name="Oliver A."/>
            <person name="Podell S."/>
            <person name="Pinowska A."/>
            <person name="Traller J.C."/>
            <person name="Smith S.R."/>
            <person name="McClure R."/>
            <person name="Beliaev A."/>
            <person name="Bohutskyi P."/>
            <person name="Hill E.A."/>
            <person name="Rabines A."/>
            <person name="Zheng H."/>
            <person name="Allen L.Z."/>
            <person name="Kuo A."/>
            <person name="Grigoriev I.V."/>
            <person name="Allen A.E."/>
            <person name="Hazlebeck D."/>
            <person name="Allen E.E."/>
        </authorList>
    </citation>
    <scope>NUCLEOTIDE SEQUENCE</scope>
    <source>
        <strain evidence="10">Hildebrandi</strain>
    </source>
</reference>